<dbReference type="AlphaFoldDB" id="E7GU36"/>
<gene>
    <name evidence="2" type="ORF">HMPREF9474_04431</name>
</gene>
<evidence type="ECO:0008006" key="4">
    <source>
        <dbReference type="Google" id="ProtNLM"/>
    </source>
</evidence>
<feature type="transmembrane region" description="Helical" evidence="1">
    <location>
        <begin position="327"/>
        <end position="347"/>
    </location>
</feature>
<keyword evidence="1" id="KW-0472">Membrane</keyword>
<protein>
    <recommendedName>
        <fullName evidence="4">Sodium/glutamate symporter</fullName>
    </recommendedName>
</protein>
<dbReference type="PANTHER" id="PTHR36178:SF1">
    <property type="entry name" value="SODIUM_GLUTAMATE SYMPORTER"/>
    <property type="match status" value="1"/>
</dbReference>
<evidence type="ECO:0000256" key="1">
    <source>
        <dbReference type="SAM" id="Phobius"/>
    </source>
</evidence>
<evidence type="ECO:0000313" key="2">
    <source>
        <dbReference type="EMBL" id="EGA91688.1"/>
    </source>
</evidence>
<dbReference type="GO" id="GO:0015813">
    <property type="term" value="P:L-glutamate transmembrane transport"/>
    <property type="evidence" value="ECO:0007669"/>
    <property type="project" value="InterPro"/>
</dbReference>
<reference evidence="2 3" key="1">
    <citation type="submission" date="2010-12" db="EMBL/GenBank/DDBJ databases">
        <title>The Genome Sequence of Clostridium symbiosum strain WAL-14163.</title>
        <authorList>
            <person name="Earl A."/>
            <person name="Ward D."/>
            <person name="Feldgarden M."/>
            <person name="Gevers D."/>
            <person name="Finegold S.M."/>
            <person name="Summanen P.H."/>
            <person name="Molitoris D.R."/>
            <person name="Vaisanen M.L."/>
            <person name="Daigneault M."/>
            <person name="Young S.K."/>
            <person name="Zeng Q."/>
            <person name="Gargeya S."/>
            <person name="Fitzgerald M."/>
            <person name="Haas B."/>
            <person name="Abouelleil A."/>
            <person name="Alvarado L."/>
            <person name="Arachchi H.M."/>
            <person name="Berlin A."/>
            <person name="Brown A."/>
            <person name="Chapman S.B."/>
            <person name="Chen Z."/>
            <person name="Dunbar C."/>
            <person name="Freedman E."/>
            <person name="Gearin G."/>
            <person name="Gellesch M."/>
            <person name="Goldberg J."/>
            <person name="Griggs A."/>
            <person name="Gujja S."/>
            <person name="Heilman E."/>
            <person name="Heiman D."/>
            <person name="Howarth C."/>
            <person name="Larson L."/>
            <person name="Lui A."/>
            <person name="MacDonald P.J.P."/>
            <person name="Mehta T."/>
            <person name="Montmayeur A."/>
            <person name="Murphy C."/>
            <person name="Neiman D."/>
            <person name="Pearson M."/>
            <person name="Priest M."/>
            <person name="Roberts A."/>
            <person name="Saif S."/>
            <person name="Shea T."/>
            <person name="Shenoy N."/>
            <person name="Sisk P."/>
            <person name="Stolte C."/>
            <person name="Sykes S."/>
            <person name="White J."/>
            <person name="Yandava C."/>
            <person name="Nusbaum C."/>
            <person name="Birren B."/>
        </authorList>
    </citation>
    <scope>NUCLEOTIDE SEQUENCE [LARGE SCALE GENOMIC DNA]</scope>
    <source>
        <strain evidence="2 3">WAL-14163</strain>
    </source>
</reference>
<feature type="transmembrane region" description="Helical" evidence="1">
    <location>
        <begin position="35"/>
        <end position="56"/>
    </location>
</feature>
<keyword evidence="1" id="KW-0812">Transmembrane</keyword>
<sequence length="457" mass="49208">MSVYDLLIDVAIASILILAGQLLRAKIPVFQKFFVPASMIAGFIGLAMGEQGLGILPFSTSIGSYAGVLIILVFTIVGVNGFKMGETKGAGEEVKRVLSFNMYRFVIFFLQFIIPITVTLTVIKAVNPEVNQGIGILLASGFTGGHGTAAACGATFAELGWPEATDLGMTFATIGILTGIFGGLAFIKWATSKGYTGYIKDFKYISGDLRTGLVSKENRTSIGEDTISSVSLDTLCFHLAIVAGIAGLGYYLNANIIAVHVLKGIPDFTVAYLIALIFFFALRKTSVYDYIDTNINQKISGTATDYLVFFGIASIKLTVIVEYAVPLVILTVAGLVCVFLTVIPLGYLMNKDSWFERALFCFGYSTGVFAIGFVLLRIVDPENKSKTVEDVAMTPFLNFIEIAFWSLIPAALIAGKGWLVVGLVSLAFVISLAVTIGGKMWYTAPLRERKTLGTTEE</sequence>
<dbReference type="GO" id="GO:0016020">
    <property type="term" value="C:membrane"/>
    <property type="evidence" value="ECO:0007669"/>
    <property type="project" value="InterPro"/>
</dbReference>
<dbReference type="InterPro" id="IPR004445">
    <property type="entry name" value="GltS"/>
</dbReference>
<dbReference type="PANTHER" id="PTHR36178">
    <property type="entry name" value="SLR0625 PROTEIN"/>
    <property type="match status" value="1"/>
</dbReference>
<dbReference type="EMBL" id="ADLQ01000104">
    <property type="protein sequence ID" value="EGA91688.1"/>
    <property type="molecule type" value="Genomic_DNA"/>
</dbReference>
<feature type="transmembrane region" description="Helical" evidence="1">
    <location>
        <begin position="167"/>
        <end position="187"/>
    </location>
</feature>
<feature type="transmembrane region" description="Helical" evidence="1">
    <location>
        <begin position="264"/>
        <end position="282"/>
    </location>
</feature>
<dbReference type="eggNOG" id="COG0786">
    <property type="taxonomic scope" value="Bacteria"/>
</dbReference>
<organism evidence="2 3">
    <name type="scientific">Clostridium symbiosum (strain WAL-14163)</name>
    <dbReference type="NCBI Taxonomy" id="742740"/>
    <lineage>
        <taxon>Bacteria</taxon>
        <taxon>Bacillati</taxon>
        <taxon>Bacillota</taxon>
        <taxon>Clostridia</taxon>
        <taxon>Lachnospirales</taxon>
        <taxon>Lachnospiraceae</taxon>
        <taxon>Otoolea</taxon>
    </lineage>
</organism>
<proteinExistence type="predicted"/>
<dbReference type="RefSeq" id="WP_003504911.1">
    <property type="nucleotide sequence ID" value="NZ_GL834322.1"/>
</dbReference>
<dbReference type="STRING" id="1512.GCA_900049235_04788"/>
<dbReference type="GO" id="GO:0015501">
    <property type="term" value="F:glutamate:sodium symporter activity"/>
    <property type="evidence" value="ECO:0007669"/>
    <property type="project" value="InterPro"/>
</dbReference>
<comment type="caution">
    <text evidence="2">The sequence shown here is derived from an EMBL/GenBank/DDBJ whole genome shotgun (WGS) entry which is preliminary data.</text>
</comment>
<feature type="transmembrane region" description="Helical" evidence="1">
    <location>
        <begin position="391"/>
        <end position="412"/>
    </location>
</feature>
<feature type="transmembrane region" description="Helical" evidence="1">
    <location>
        <begin position="303"/>
        <end position="321"/>
    </location>
</feature>
<dbReference type="Proteomes" id="UP000002970">
    <property type="component" value="Unassembled WGS sequence"/>
</dbReference>
<keyword evidence="1" id="KW-1133">Transmembrane helix</keyword>
<keyword evidence="3" id="KW-1185">Reference proteome</keyword>
<feature type="transmembrane region" description="Helical" evidence="1">
    <location>
        <begin position="62"/>
        <end position="82"/>
    </location>
</feature>
<name>E7GU36_CLOS6</name>
<accession>E7GU36</accession>
<dbReference type="HOGENOM" id="CLU_034503_0_0_9"/>
<evidence type="ECO:0000313" key="3">
    <source>
        <dbReference type="Proteomes" id="UP000002970"/>
    </source>
</evidence>
<feature type="transmembrane region" description="Helical" evidence="1">
    <location>
        <begin position="235"/>
        <end position="252"/>
    </location>
</feature>
<feature type="transmembrane region" description="Helical" evidence="1">
    <location>
        <begin position="103"/>
        <end position="123"/>
    </location>
</feature>
<feature type="transmembrane region" description="Helical" evidence="1">
    <location>
        <begin position="6"/>
        <end position="23"/>
    </location>
</feature>
<feature type="transmembrane region" description="Helical" evidence="1">
    <location>
        <begin position="419"/>
        <end position="442"/>
    </location>
</feature>
<feature type="transmembrane region" description="Helical" evidence="1">
    <location>
        <begin position="359"/>
        <end position="379"/>
    </location>
</feature>